<comment type="caution">
    <text evidence="1">The sequence shown here is derived from an EMBL/GenBank/DDBJ whole genome shotgun (WGS) entry which is preliminary data.</text>
</comment>
<organism evidence="1 2">
    <name type="scientific">Brassica cretica</name>
    <name type="common">Mustard</name>
    <dbReference type="NCBI Taxonomy" id="69181"/>
    <lineage>
        <taxon>Eukaryota</taxon>
        <taxon>Viridiplantae</taxon>
        <taxon>Streptophyta</taxon>
        <taxon>Embryophyta</taxon>
        <taxon>Tracheophyta</taxon>
        <taxon>Spermatophyta</taxon>
        <taxon>Magnoliopsida</taxon>
        <taxon>eudicotyledons</taxon>
        <taxon>Gunneridae</taxon>
        <taxon>Pentapetalae</taxon>
        <taxon>rosids</taxon>
        <taxon>malvids</taxon>
        <taxon>Brassicales</taxon>
        <taxon>Brassicaceae</taxon>
        <taxon>Brassiceae</taxon>
        <taxon>Brassica</taxon>
    </lineage>
</organism>
<reference evidence="1 2" key="1">
    <citation type="journal article" date="2020" name="BMC Genomics">
        <title>Intraspecific diversification of the crop wild relative Brassica cretica Lam. using demographic model selection.</title>
        <authorList>
            <person name="Kioukis A."/>
            <person name="Michalopoulou V.A."/>
            <person name="Briers L."/>
            <person name="Pirintsos S."/>
            <person name="Studholme D.J."/>
            <person name="Pavlidis P."/>
            <person name="Sarris P.F."/>
        </authorList>
    </citation>
    <scope>NUCLEOTIDE SEQUENCE [LARGE SCALE GENOMIC DNA]</scope>
    <source>
        <strain evidence="2">cv. PFS-1207/04</strain>
    </source>
</reference>
<gene>
    <name evidence="1" type="ORF">DY000_02031614</name>
</gene>
<protein>
    <recommendedName>
        <fullName evidence="3">Reverse transcriptase zinc-binding domain-containing protein</fullName>
    </recommendedName>
</protein>
<dbReference type="EMBL" id="QGKV02000649">
    <property type="protein sequence ID" value="KAF3580439.1"/>
    <property type="molecule type" value="Genomic_DNA"/>
</dbReference>
<evidence type="ECO:0000313" key="2">
    <source>
        <dbReference type="Proteomes" id="UP000266723"/>
    </source>
</evidence>
<proteinExistence type="predicted"/>
<dbReference type="Proteomes" id="UP000266723">
    <property type="component" value="Unassembled WGS sequence"/>
</dbReference>
<name>A0ABQ7DTY5_BRACR</name>
<sequence>MGISGDENAWHWTDPTRLVANWKRLIQLAIGRVGNGSSNSPNDELDLVGPTRCWASWKWFIQLAQRRVGCVSPTRRWVNLSRFIQLLRWRVGRCRFGCSDAWESSVREIE</sequence>
<evidence type="ECO:0008006" key="3">
    <source>
        <dbReference type="Google" id="ProtNLM"/>
    </source>
</evidence>
<evidence type="ECO:0000313" key="1">
    <source>
        <dbReference type="EMBL" id="KAF3580439.1"/>
    </source>
</evidence>
<keyword evidence="2" id="KW-1185">Reference proteome</keyword>
<accession>A0ABQ7DTY5</accession>